<feature type="binding site" evidence="10">
    <location>
        <position position="9"/>
    </location>
    <ligand>
        <name>Mn(2+)</name>
        <dbReference type="ChEBI" id="CHEBI:29035"/>
        <label>1</label>
    </ligand>
</feature>
<dbReference type="PANTHER" id="PTHR34990:SF1">
    <property type="entry name" value="UDP-2,3-DIACYLGLUCOSAMINE HYDROLASE"/>
    <property type="match status" value="1"/>
</dbReference>
<feature type="binding site" evidence="10">
    <location>
        <position position="42"/>
    </location>
    <ligand>
        <name>Mn(2+)</name>
        <dbReference type="ChEBI" id="CHEBI:29035"/>
        <label>2</label>
    </ligand>
</feature>
<feature type="binding site" evidence="10">
    <location>
        <position position="122"/>
    </location>
    <ligand>
        <name>substrate</name>
    </ligand>
</feature>
<comment type="pathway">
    <text evidence="10">Glycolipid biosynthesis; lipid IV(A) biosynthesis; lipid IV(A) from (3R)-3-hydroxytetradecanoyl-[acyl-carrier-protein] and UDP-N-acetyl-alpha-D-glucosamine: step 4/6.</text>
</comment>
<protein>
    <recommendedName>
        <fullName evidence="10">UDP-2,3-diacylglucosamine hydrolase</fullName>
        <ecNumber evidence="10">3.6.1.54</ecNumber>
    </recommendedName>
    <alternativeName>
        <fullName evidence="10">UDP-2,3-diacylglucosamine diphosphatase</fullName>
    </alternativeName>
</protein>
<dbReference type="PANTHER" id="PTHR34990">
    <property type="entry name" value="UDP-2,3-DIACYLGLUCOSAMINE HYDROLASE-RELATED"/>
    <property type="match status" value="1"/>
</dbReference>
<evidence type="ECO:0000313" key="12">
    <source>
        <dbReference type="EMBL" id="WED44387.1"/>
    </source>
</evidence>
<organism evidence="12 13">
    <name type="scientific">Legionella cardiaca</name>
    <dbReference type="NCBI Taxonomy" id="1071983"/>
    <lineage>
        <taxon>Bacteria</taxon>
        <taxon>Pseudomonadati</taxon>
        <taxon>Pseudomonadota</taxon>
        <taxon>Gammaproteobacteria</taxon>
        <taxon>Legionellales</taxon>
        <taxon>Legionellaceae</taxon>
        <taxon>Legionella</taxon>
    </lineage>
</organism>
<comment type="function">
    <text evidence="10">Hydrolyzes the pyrophosphate bond of UDP-2,3-diacylglucosamine to yield 2,3-diacylglucosamine 1-phosphate (lipid X) and UMP by catalyzing the attack of water at the alpha-P atom. Involved in the biosynthesis of lipid A, a phosphorylated glycolipid that anchors the lipopolysaccharide to the outer membrane of the cell.</text>
</comment>
<keyword evidence="9 10" id="KW-0464">Manganese</keyword>
<evidence type="ECO:0000256" key="3">
    <source>
        <dbReference type="ARBA" id="ARBA00022519"/>
    </source>
</evidence>
<comment type="subcellular location">
    <subcellularLocation>
        <location evidence="10">Cell inner membrane</location>
        <topology evidence="10">Peripheral membrane protein</topology>
        <orientation evidence="10">Cytoplasmic side</orientation>
    </subcellularLocation>
</comment>
<evidence type="ECO:0000256" key="7">
    <source>
        <dbReference type="ARBA" id="ARBA00023098"/>
    </source>
</evidence>
<evidence type="ECO:0000259" key="11">
    <source>
        <dbReference type="Pfam" id="PF00149"/>
    </source>
</evidence>
<feature type="binding site" evidence="10">
    <location>
        <position position="11"/>
    </location>
    <ligand>
        <name>Mn(2+)</name>
        <dbReference type="ChEBI" id="CHEBI:29035"/>
        <label>1</label>
    </ligand>
</feature>
<feature type="binding site" evidence="10">
    <location>
        <begin position="80"/>
        <end position="81"/>
    </location>
    <ligand>
        <name>substrate</name>
    </ligand>
</feature>
<keyword evidence="1 10" id="KW-1003">Cell membrane</keyword>
<comment type="catalytic activity">
    <reaction evidence="10">
        <text>UDP-2-N,3-O-bis[(3R)-3-hydroxytetradecanoyl]-alpha-D-glucosamine + H2O = 2-N,3-O-bis[(3R)-3-hydroxytetradecanoyl]-alpha-D-glucosaminyl 1-phosphate + UMP + 2 H(+)</text>
        <dbReference type="Rhea" id="RHEA:25213"/>
        <dbReference type="ChEBI" id="CHEBI:15377"/>
        <dbReference type="ChEBI" id="CHEBI:15378"/>
        <dbReference type="ChEBI" id="CHEBI:57865"/>
        <dbReference type="ChEBI" id="CHEBI:57957"/>
        <dbReference type="ChEBI" id="CHEBI:78847"/>
        <dbReference type="EC" id="3.6.1.54"/>
    </reaction>
</comment>
<dbReference type="SUPFAM" id="SSF56300">
    <property type="entry name" value="Metallo-dependent phosphatases"/>
    <property type="match status" value="1"/>
</dbReference>
<feature type="binding site" evidence="10">
    <location>
        <position position="114"/>
    </location>
    <ligand>
        <name>Mn(2+)</name>
        <dbReference type="ChEBI" id="CHEBI:29035"/>
        <label>2</label>
    </ligand>
</feature>
<dbReference type="CDD" id="cd07398">
    <property type="entry name" value="MPP_YbbF-LpxH"/>
    <property type="match status" value="1"/>
</dbReference>
<feature type="binding site" evidence="10">
    <location>
        <position position="80"/>
    </location>
    <ligand>
        <name>Mn(2+)</name>
        <dbReference type="ChEBI" id="CHEBI:29035"/>
        <label>2</label>
    </ligand>
</feature>
<keyword evidence="5 10" id="KW-0479">Metal-binding</keyword>
<keyword evidence="6 10" id="KW-0378">Hydrolase</keyword>
<dbReference type="NCBIfam" id="NF003743">
    <property type="entry name" value="PRK05340.1"/>
    <property type="match status" value="1"/>
</dbReference>
<evidence type="ECO:0000256" key="4">
    <source>
        <dbReference type="ARBA" id="ARBA00022556"/>
    </source>
</evidence>
<keyword evidence="7 10" id="KW-0443">Lipid metabolism</keyword>
<feature type="domain" description="Calcineurin-like phosphoesterase" evidence="11">
    <location>
        <begin position="5"/>
        <end position="198"/>
    </location>
</feature>
<dbReference type="EMBL" id="CP119078">
    <property type="protein sequence ID" value="WED44387.1"/>
    <property type="molecule type" value="Genomic_DNA"/>
</dbReference>
<dbReference type="InterPro" id="IPR029052">
    <property type="entry name" value="Metallo-depent_PP-like"/>
</dbReference>
<evidence type="ECO:0000256" key="8">
    <source>
        <dbReference type="ARBA" id="ARBA00023136"/>
    </source>
</evidence>
<keyword evidence="13" id="KW-1185">Reference proteome</keyword>
<dbReference type="GO" id="GO:0016787">
    <property type="term" value="F:hydrolase activity"/>
    <property type="evidence" value="ECO:0007669"/>
    <property type="project" value="UniProtKB-KW"/>
</dbReference>
<comment type="similarity">
    <text evidence="10">Belongs to the LpxH family.</text>
</comment>
<feature type="binding site" evidence="10">
    <location>
        <position position="194"/>
    </location>
    <ligand>
        <name>substrate</name>
    </ligand>
</feature>
<evidence type="ECO:0000256" key="6">
    <source>
        <dbReference type="ARBA" id="ARBA00022801"/>
    </source>
</evidence>
<comment type="cofactor">
    <cofactor evidence="10">
        <name>Mn(2+)</name>
        <dbReference type="ChEBI" id="CHEBI:29035"/>
    </cofactor>
    <text evidence="10">Binds 2 Mn(2+) ions per subunit in a binuclear metal center.</text>
</comment>
<feature type="binding site" evidence="10">
    <location>
        <position position="163"/>
    </location>
    <ligand>
        <name>substrate</name>
    </ligand>
</feature>
<evidence type="ECO:0000256" key="2">
    <source>
        <dbReference type="ARBA" id="ARBA00022516"/>
    </source>
</evidence>
<keyword evidence="3 10" id="KW-0997">Cell inner membrane</keyword>
<evidence type="ECO:0000256" key="1">
    <source>
        <dbReference type="ARBA" id="ARBA00022475"/>
    </source>
</evidence>
<dbReference type="HAMAP" id="MF_00575">
    <property type="entry name" value="LpxH"/>
    <property type="match status" value="1"/>
</dbReference>
<keyword evidence="8 10" id="KW-0472">Membrane</keyword>
<name>A0ABY8AUL0_9GAMM</name>
<sequence>MLDAVFISDLHLHPHEDGIIARFNAFIDWAATNTKAVYILGDFFHVWPGDDGLEPWSEEIAQRLHWLSQQNVQIYYLHGNRDFLLGEQFAKVANIKILSEPAIILFGLPVMLVHGDRYCTLDRAHVWFRRLTRNRWFAKFFLKLPLSFRNKLVNKVREHSQMNKNKATAEMDVVVESMLKHMQKYQTNILIRGHTHKPGLINYPYNDNQYSEYVLSDWDDSPHLLCYDKTNGFKFEQFF</sequence>
<accession>A0ABY8AUL0</accession>
<feature type="binding site" evidence="10">
    <location>
        <position position="42"/>
    </location>
    <ligand>
        <name>Mn(2+)</name>
        <dbReference type="ChEBI" id="CHEBI:29035"/>
        <label>1</label>
    </ligand>
</feature>
<dbReference type="InterPro" id="IPR004843">
    <property type="entry name" value="Calcineurin-like_PHP"/>
</dbReference>
<keyword evidence="2 10" id="KW-0444">Lipid biosynthesis</keyword>
<proteinExistence type="inferred from homology"/>
<dbReference type="Proteomes" id="UP001222087">
    <property type="component" value="Chromosome"/>
</dbReference>
<feature type="binding site" evidence="10">
    <location>
        <position position="160"/>
    </location>
    <ligand>
        <name>substrate</name>
    </ligand>
</feature>
<evidence type="ECO:0000256" key="5">
    <source>
        <dbReference type="ARBA" id="ARBA00022723"/>
    </source>
</evidence>
<evidence type="ECO:0000256" key="9">
    <source>
        <dbReference type="ARBA" id="ARBA00023211"/>
    </source>
</evidence>
<dbReference type="Pfam" id="PF00149">
    <property type="entry name" value="Metallophos"/>
    <property type="match status" value="1"/>
</dbReference>
<feature type="binding site" evidence="10">
    <location>
        <position position="166"/>
    </location>
    <ligand>
        <name>substrate</name>
    </ligand>
</feature>
<dbReference type="EC" id="3.6.1.54" evidence="10"/>
<evidence type="ECO:0000256" key="10">
    <source>
        <dbReference type="HAMAP-Rule" id="MF_00575"/>
    </source>
</evidence>
<dbReference type="NCBIfam" id="TIGR01854">
    <property type="entry name" value="lipid_A_lpxH"/>
    <property type="match status" value="1"/>
</dbReference>
<gene>
    <name evidence="10" type="primary">lpxH</name>
    <name evidence="12" type="ORF">PXX05_06255</name>
</gene>
<dbReference type="InterPro" id="IPR010138">
    <property type="entry name" value="UDP-diacylglucosamine_Hdrlase"/>
</dbReference>
<evidence type="ECO:0000313" key="13">
    <source>
        <dbReference type="Proteomes" id="UP001222087"/>
    </source>
</evidence>
<dbReference type="InterPro" id="IPR043461">
    <property type="entry name" value="LpxH-like"/>
</dbReference>
<keyword evidence="4 10" id="KW-0441">Lipid A biosynthesis</keyword>
<feature type="binding site" evidence="10">
    <location>
        <position position="194"/>
    </location>
    <ligand>
        <name>Mn(2+)</name>
        <dbReference type="ChEBI" id="CHEBI:29035"/>
        <label>2</label>
    </ligand>
</feature>
<dbReference type="Gene3D" id="3.60.21.10">
    <property type="match status" value="1"/>
</dbReference>
<reference evidence="12 13" key="1">
    <citation type="submission" date="2023-02" db="EMBL/GenBank/DDBJ databases">
        <title>Genome Sequence of L. cardiaca H63T.</title>
        <authorList>
            <person name="Lopez A.E."/>
            <person name="Cianciotto N.P."/>
        </authorList>
    </citation>
    <scope>NUCLEOTIDE SEQUENCE [LARGE SCALE GENOMIC DNA]</scope>
    <source>
        <strain evidence="12 13">H63</strain>
    </source>
</reference>
<feature type="binding site" evidence="10">
    <location>
        <position position="196"/>
    </location>
    <ligand>
        <name>Mn(2+)</name>
        <dbReference type="ChEBI" id="CHEBI:29035"/>
        <label>1</label>
    </ligand>
</feature>
<dbReference type="RefSeq" id="WP_275090205.1">
    <property type="nucleotide sequence ID" value="NZ_CP119078.1"/>
</dbReference>